<name>A0ACA9PWG6_9GLOM</name>
<organism evidence="1 2">
    <name type="scientific">Dentiscutata heterogama</name>
    <dbReference type="NCBI Taxonomy" id="1316150"/>
    <lineage>
        <taxon>Eukaryota</taxon>
        <taxon>Fungi</taxon>
        <taxon>Fungi incertae sedis</taxon>
        <taxon>Mucoromycota</taxon>
        <taxon>Glomeromycotina</taxon>
        <taxon>Glomeromycetes</taxon>
        <taxon>Diversisporales</taxon>
        <taxon>Gigasporaceae</taxon>
        <taxon>Dentiscutata</taxon>
    </lineage>
</organism>
<sequence length="51" mass="5869">YSFLIWNGNKPKDTIHIPNLDSQQQSSTVFSADNDNERVDPNLYQQCEAKV</sequence>
<comment type="caution">
    <text evidence="1">The sequence shown here is derived from an EMBL/GenBank/DDBJ whole genome shotgun (WGS) entry which is preliminary data.</text>
</comment>
<feature type="non-terminal residue" evidence="1">
    <location>
        <position position="51"/>
    </location>
</feature>
<evidence type="ECO:0000313" key="2">
    <source>
        <dbReference type="Proteomes" id="UP000789702"/>
    </source>
</evidence>
<dbReference type="Proteomes" id="UP000789702">
    <property type="component" value="Unassembled WGS sequence"/>
</dbReference>
<reference evidence="1" key="1">
    <citation type="submission" date="2021-06" db="EMBL/GenBank/DDBJ databases">
        <authorList>
            <person name="Kallberg Y."/>
            <person name="Tangrot J."/>
            <person name="Rosling A."/>
        </authorList>
    </citation>
    <scope>NUCLEOTIDE SEQUENCE</scope>
    <source>
        <strain evidence="1">IL203A</strain>
    </source>
</reference>
<dbReference type="EMBL" id="CAJVPU010034029">
    <property type="protein sequence ID" value="CAG8724069.1"/>
    <property type="molecule type" value="Genomic_DNA"/>
</dbReference>
<feature type="non-terminal residue" evidence="1">
    <location>
        <position position="1"/>
    </location>
</feature>
<accession>A0ACA9PWG6</accession>
<proteinExistence type="predicted"/>
<keyword evidence="2" id="KW-1185">Reference proteome</keyword>
<gene>
    <name evidence="1" type="ORF">DHETER_LOCUS13005</name>
</gene>
<evidence type="ECO:0000313" key="1">
    <source>
        <dbReference type="EMBL" id="CAG8724069.1"/>
    </source>
</evidence>
<protein>
    <submittedName>
        <fullName evidence="1">1686_t:CDS:1</fullName>
    </submittedName>
</protein>